<comment type="subunit">
    <text evidence="9">The complex comprises the extracytoplasmic solute receptor protein and the two transmembrane proteins.</text>
</comment>
<gene>
    <name evidence="11" type="ORF">HCZ30_00055</name>
</gene>
<feature type="transmembrane region" description="Helical" evidence="9">
    <location>
        <begin position="89"/>
        <end position="107"/>
    </location>
</feature>
<dbReference type="Proteomes" id="UP000709466">
    <property type="component" value="Unassembled WGS sequence"/>
</dbReference>
<organism evidence="11 12">
    <name type="scientific">Marivivens donghaensis</name>
    <dbReference type="NCBI Taxonomy" id="1699413"/>
    <lineage>
        <taxon>Bacteria</taxon>
        <taxon>Pseudomonadati</taxon>
        <taxon>Pseudomonadota</taxon>
        <taxon>Alphaproteobacteria</taxon>
        <taxon>Rhodobacterales</taxon>
        <taxon>Paracoccaceae</taxon>
        <taxon>Marivivens group</taxon>
        <taxon>Marivivens</taxon>
    </lineage>
</organism>
<dbReference type="PANTHER" id="PTHR35011:SF2">
    <property type="entry name" value="2,3-DIKETO-L-GULONATE TRAP TRANSPORTER SMALL PERMEASE PROTEIN YIAM"/>
    <property type="match status" value="1"/>
</dbReference>
<keyword evidence="6 9" id="KW-1133">Transmembrane helix</keyword>
<evidence type="ECO:0000256" key="9">
    <source>
        <dbReference type="RuleBase" id="RU369079"/>
    </source>
</evidence>
<accession>A0ABX0VSF1</accession>
<evidence type="ECO:0000313" key="12">
    <source>
        <dbReference type="Proteomes" id="UP000709466"/>
    </source>
</evidence>
<feature type="domain" description="Tripartite ATP-independent periplasmic transporters DctQ component" evidence="10">
    <location>
        <begin position="27"/>
        <end position="154"/>
    </location>
</feature>
<comment type="function">
    <text evidence="9">Part of the tripartite ATP-independent periplasmic (TRAP) transport system.</text>
</comment>
<dbReference type="InterPro" id="IPR007387">
    <property type="entry name" value="TRAP_DctQ"/>
</dbReference>
<evidence type="ECO:0000256" key="4">
    <source>
        <dbReference type="ARBA" id="ARBA00022519"/>
    </source>
</evidence>
<sequence>MKNLVIRITHWCTLIARAATGAAFLVIIGAVVLQLLGRSGVVKTVIWTEELTRFALLWLTAFGAGLGLRSGDLVNVDILSESLPGRFPWAFRLFGAAATAVFAFILIEPAQFFTKIGARQTAPALGIHMNWVHAASLVMLLVVGIFAALRVISMLIGTEDGLPVTRTEED</sequence>
<evidence type="ECO:0000259" key="10">
    <source>
        <dbReference type="Pfam" id="PF04290"/>
    </source>
</evidence>
<evidence type="ECO:0000256" key="7">
    <source>
        <dbReference type="ARBA" id="ARBA00023136"/>
    </source>
</evidence>
<dbReference type="EMBL" id="JAATOP010000001">
    <property type="protein sequence ID" value="NIY70821.1"/>
    <property type="molecule type" value="Genomic_DNA"/>
</dbReference>
<feature type="transmembrane region" description="Helical" evidence="9">
    <location>
        <begin position="12"/>
        <end position="36"/>
    </location>
</feature>
<dbReference type="PANTHER" id="PTHR35011">
    <property type="entry name" value="2,3-DIKETO-L-GULONATE TRAP TRANSPORTER SMALL PERMEASE PROTEIN YIAM"/>
    <property type="match status" value="1"/>
</dbReference>
<keyword evidence="12" id="KW-1185">Reference proteome</keyword>
<evidence type="ECO:0000256" key="6">
    <source>
        <dbReference type="ARBA" id="ARBA00022989"/>
    </source>
</evidence>
<dbReference type="InterPro" id="IPR055348">
    <property type="entry name" value="DctQ"/>
</dbReference>
<evidence type="ECO:0000256" key="1">
    <source>
        <dbReference type="ARBA" id="ARBA00004429"/>
    </source>
</evidence>
<comment type="similarity">
    <text evidence="8 9">Belongs to the TRAP transporter small permease family.</text>
</comment>
<keyword evidence="3" id="KW-1003">Cell membrane</keyword>
<comment type="caution">
    <text evidence="11">The sequence shown here is derived from an EMBL/GenBank/DDBJ whole genome shotgun (WGS) entry which is preliminary data.</text>
</comment>
<feature type="transmembrane region" description="Helical" evidence="9">
    <location>
        <begin position="127"/>
        <end position="149"/>
    </location>
</feature>
<proteinExistence type="inferred from homology"/>
<name>A0ABX0VSF1_9RHOB</name>
<evidence type="ECO:0000256" key="3">
    <source>
        <dbReference type="ARBA" id="ARBA00022475"/>
    </source>
</evidence>
<evidence type="ECO:0000313" key="11">
    <source>
        <dbReference type="EMBL" id="NIY70821.1"/>
    </source>
</evidence>
<keyword evidence="4 9" id="KW-0997">Cell inner membrane</keyword>
<keyword evidence="5 9" id="KW-0812">Transmembrane</keyword>
<evidence type="ECO:0000256" key="2">
    <source>
        <dbReference type="ARBA" id="ARBA00022448"/>
    </source>
</evidence>
<protein>
    <recommendedName>
        <fullName evidence="9">TRAP transporter small permease protein</fullName>
    </recommendedName>
</protein>
<evidence type="ECO:0000256" key="8">
    <source>
        <dbReference type="ARBA" id="ARBA00038436"/>
    </source>
</evidence>
<feature type="transmembrane region" description="Helical" evidence="9">
    <location>
        <begin position="51"/>
        <end position="68"/>
    </location>
</feature>
<evidence type="ECO:0000256" key="5">
    <source>
        <dbReference type="ARBA" id="ARBA00022692"/>
    </source>
</evidence>
<keyword evidence="7 9" id="KW-0472">Membrane</keyword>
<comment type="subcellular location">
    <subcellularLocation>
        <location evidence="1 9">Cell inner membrane</location>
        <topology evidence="1 9">Multi-pass membrane protein</topology>
    </subcellularLocation>
</comment>
<reference evidence="11 12" key="1">
    <citation type="submission" date="2020-03" db="EMBL/GenBank/DDBJ databases">
        <title>Bacterial isolates of synthetic phycosphere.</title>
        <authorList>
            <person name="Fu H."/>
            <person name="Moran M.A."/>
        </authorList>
    </citation>
    <scope>NUCLEOTIDE SEQUENCE [LARGE SCALE GENOMIC DNA]</scope>
    <source>
        <strain evidence="11 12">HF1</strain>
    </source>
</reference>
<dbReference type="RefSeq" id="WP_167635718.1">
    <property type="nucleotide sequence ID" value="NZ_JAATOP010000001.1"/>
</dbReference>
<keyword evidence="2 9" id="KW-0813">Transport</keyword>
<dbReference type="Pfam" id="PF04290">
    <property type="entry name" value="DctQ"/>
    <property type="match status" value="1"/>
</dbReference>